<evidence type="ECO:0000256" key="2">
    <source>
        <dbReference type="ARBA" id="ARBA00010663"/>
    </source>
</evidence>
<sequence>MKRRQTPSNGTMFLLLGFSDLSLAAQTSLYVFLLLSYLFSVIGNGLIMLVVTFSPRLQSPMYFFLTVLSFTEILSISSTVPKALQGFLKAGRTISLIGCATQFSIFIVAVTCESILLTLMAYDRYMAICQPLRYTSVMTVSVCWKLTIIAWILAFGDAFIGSSLLFSLPFCDSILIAHFFCDALPIINLTCGNTLFIEVYQLIVSAIVIMFTSTLIICSYVKILTSIFLLRSAESRHKAFSTCGSHLVSVIIFFGSAMFVHFQLGNPLSSYNDRMLALSYSVIIPTINPLIYSLKNNEMKEAIRKLNLKFVALHM</sequence>
<dbReference type="EMBL" id="WNTK01031409">
    <property type="protein sequence ID" value="KAG9460994.1"/>
    <property type="molecule type" value="Genomic_DNA"/>
</dbReference>
<evidence type="ECO:0000259" key="15">
    <source>
        <dbReference type="PROSITE" id="PS50262"/>
    </source>
</evidence>
<keyword evidence="10 13" id="KW-0675">Receptor</keyword>
<evidence type="ECO:0000256" key="7">
    <source>
        <dbReference type="ARBA" id="ARBA00022989"/>
    </source>
</evidence>
<feature type="transmembrane region" description="Helical" evidence="14">
    <location>
        <begin position="242"/>
        <end position="264"/>
    </location>
</feature>
<feature type="transmembrane region" description="Helical" evidence="14">
    <location>
        <begin position="202"/>
        <end position="230"/>
    </location>
</feature>
<keyword evidence="9 14" id="KW-0472">Membrane</keyword>
<comment type="caution">
    <text evidence="16">The sequence shown here is derived from an EMBL/GenBank/DDBJ whole genome shotgun (WGS) entry which is preliminary data.</text>
</comment>
<evidence type="ECO:0000256" key="8">
    <source>
        <dbReference type="ARBA" id="ARBA00023040"/>
    </source>
</evidence>
<dbReference type="GO" id="GO:0005886">
    <property type="term" value="C:plasma membrane"/>
    <property type="evidence" value="ECO:0007669"/>
    <property type="project" value="UniProtKB-SubCell"/>
</dbReference>
<evidence type="ECO:0000256" key="4">
    <source>
        <dbReference type="ARBA" id="ARBA00022606"/>
    </source>
</evidence>
<accession>A0A8J6B0S6</accession>
<keyword evidence="17" id="KW-1185">Reference proteome</keyword>
<dbReference type="PRINTS" id="PR00245">
    <property type="entry name" value="OLFACTORYR"/>
</dbReference>
<evidence type="ECO:0000256" key="11">
    <source>
        <dbReference type="ARBA" id="ARBA00023180"/>
    </source>
</evidence>
<reference evidence="16" key="1">
    <citation type="thesis" date="2020" institute="ProQuest LLC" country="789 East Eisenhower Parkway, Ann Arbor, MI, USA">
        <title>Comparative Genomics and Chromosome Evolution.</title>
        <authorList>
            <person name="Mudd A.B."/>
        </authorList>
    </citation>
    <scope>NUCLEOTIDE SEQUENCE</scope>
    <source>
        <strain evidence="16">HN-11 Male</strain>
        <tissue evidence="16">Kidney and liver</tissue>
    </source>
</reference>
<evidence type="ECO:0000256" key="6">
    <source>
        <dbReference type="ARBA" id="ARBA00022725"/>
    </source>
</evidence>
<feature type="domain" description="G-protein coupled receptors family 1 profile" evidence="15">
    <location>
        <begin position="43"/>
        <end position="292"/>
    </location>
</feature>
<dbReference type="PANTHER" id="PTHR26453">
    <property type="entry name" value="OLFACTORY RECEPTOR"/>
    <property type="match status" value="1"/>
</dbReference>
<dbReference type="GO" id="GO:0004984">
    <property type="term" value="F:olfactory receptor activity"/>
    <property type="evidence" value="ECO:0007669"/>
    <property type="project" value="InterPro"/>
</dbReference>
<keyword evidence="5 13" id="KW-0812">Transmembrane</keyword>
<name>A0A8J6B0S6_ELECQ</name>
<keyword evidence="3 14" id="KW-1003">Cell membrane</keyword>
<keyword evidence="8 13" id="KW-0297">G-protein coupled receptor</keyword>
<evidence type="ECO:0000256" key="14">
    <source>
        <dbReference type="RuleBase" id="RU363047"/>
    </source>
</evidence>
<organism evidence="16 17">
    <name type="scientific">Eleutherodactylus coqui</name>
    <name type="common">Puerto Rican coqui</name>
    <dbReference type="NCBI Taxonomy" id="57060"/>
    <lineage>
        <taxon>Eukaryota</taxon>
        <taxon>Metazoa</taxon>
        <taxon>Chordata</taxon>
        <taxon>Craniata</taxon>
        <taxon>Vertebrata</taxon>
        <taxon>Euteleostomi</taxon>
        <taxon>Amphibia</taxon>
        <taxon>Batrachia</taxon>
        <taxon>Anura</taxon>
        <taxon>Neobatrachia</taxon>
        <taxon>Hyloidea</taxon>
        <taxon>Eleutherodactylidae</taxon>
        <taxon>Eleutherodactylinae</taxon>
        <taxon>Eleutherodactylus</taxon>
        <taxon>Eleutherodactylus</taxon>
    </lineage>
</organism>
<gene>
    <name evidence="16" type="ORF">GDO78_018472</name>
</gene>
<comment type="subcellular location">
    <subcellularLocation>
        <location evidence="1 14">Cell membrane</location>
        <topology evidence="1 14">Multi-pass membrane protein</topology>
    </subcellularLocation>
</comment>
<keyword evidence="6 14" id="KW-0552">Olfaction</keyword>
<dbReference type="AlphaFoldDB" id="A0A8J6B0S6"/>
<dbReference type="InterPro" id="IPR000725">
    <property type="entry name" value="Olfact_rcpt"/>
</dbReference>
<evidence type="ECO:0000313" key="16">
    <source>
        <dbReference type="EMBL" id="KAG9460994.1"/>
    </source>
</evidence>
<dbReference type="FunFam" id="1.10.1220.70:FF:000001">
    <property type="entry name" value="Olfactory receptor"/>
    <property type="match status" value="1"/>
</dbReference>
<dbReference type="Proteomes" id="UP000770717">
    <property type="component" value="Unassembled WGS sequence"/>
</dbReference>
<dbReference type="FunFam" id="1.20.1070.10:FF:000010">
    <property type="entry name" value="Olfactory receptor"/>
    <property type="match status" value="1"/>
</dbReference>
<feature type="transmembrane region" description="Helical" evidence="14">
    <location>
        <begin position="134"/>
        <end position="160"/>
    </location>
</feature>
<dbReference type="Gene3D" id="1.20.1070.10">
    <property type="entry name" value="Rhodopsin 7-helix transmembrane proteins"/>
    <property type="match status" value="1"/>
</dbReference>
<evidence type="ECO:0000313" key="17">
    <source>
        <dbReference type="Proteomes" id="UP000770717"/>
    </source>
</evidence>
<dbReference type="SUPFAM" id="SSF81321">
    <property type="entry name" value="Family A G protein-coupled receptor-like"/>
    <property type="match status" value="1"/>
</dbReference>
<keyword evidence="4 14" id="KW-0716">Sensory transduction</keyword>
<feature type="transmembrane region" description="Helical" evidence="14">
    <location>
        <begin position="61"/>
        <end position="80"/>
    </location>
</feature>
<proteinExistence type="inferred from homology"/>
<evidence type="ECO:0000256" key="12">
    <source>
        <dbReference type="ARBA" id="ARBA00023224"/>
    </source>
</evidence>
<feature type="transmembrane region" description="Helical" evidence="14">
    <location>
        <begin position="34"/>
        <end position="54"/>
    </location>
</feature>
<evidence type="ECO:0000256" key="9">
    <source>
        <dbReference type="ARBA" id="ARBA00023136"/>
    </source>
</evidence>
<evidence type="ECO:0000256" key="13">
    <source>
        <dbReference type="RuleBase" id="RU000688"/>
    </source>
</evidence>
<dbReference type="InterPro" id="IPR000276">
    <property type="entry name" value="GPCR_Rhodpsn"/>
</dbReference>
<dbReference type="PRINTS" id="PR00237">
    <property type="entry name" value="GPCRRHODOPSN"/>
</dbReference>
<keyword evidence="12 13" id="KW-0807">Transducer</keyword>
<feature type="transmembrane region" description="Helical" evidence="14">
    <location>
        <begin position="276"/>
        <end position="294"/>
    </location>
</feature>
<dbReference type="OrthoDB" id="9975554at2759"/>
<dbReference type="PROSITE" id="PS00237">
    <property type="entry name" value="G_PROTEIN_RECEP_F1_1"/>
    <property type="match status" value="1"/>
</dbReference>
<dbReference type="InterPro" id="IPR017452">
    <property type="entry name" value="GPCR_Rhodpsn_7TM"/>
</dbReference>
<comment type="similarity">
    <text evidence="2 13">Belongs to the G-protein coupled receptor 1 family.</text>
</comment>
<dbReference type="GO" id="GO:0004930">
    <property type="term" value="F:G protein-coupled receptor activity"/>
    <property type="evidence" value="ECO:0007669"/>
    <property type="project" value="UniProtKB-KW"/>
</dbReference>
<feature type="transmembrane region" description="Helical" evidence="14">
    <location>
        <begin position="100"/>
        <end position="122"/>
    </location>
</feature>
<protein>
    <recommendedName>
        <fullName evidence="14">Olfactory receptor</fullName>
    </recommendedName>
</protein>
<evidence type="ECO:0000256" key="10">
    <source>
        <dbReference type="ARBA" id="ARBA00023170"/>
    </source>
</evidence>
<evidence type="ECO:0000256" key="5">
    <source>
        <dbReference type="ARBA" id="ARBA00022692"/>
    </source>
</evidence>
<dbReference type="PROSITE" id="PS50262">
    <property type="entry name" value="G_PROTEIN_RECEP_F1_2"/>
    <property type="match status" value="1"/>
</dbReference>
<keyword evidence="7 14" id="KW-1133">Transmembrane helix</keyword>
<keyword evidence="11" id="KW-0325">Glycoprotein</keyword>
<dbReference type="Pfam" id="PF13853">
    <property type="entry name" value="7tm_4"/>
    <property type="match status" value="1"/>
</dbReference>
<evidence type="ECO:0000256" key="3">
    <source>
        <dbReference type="ARBA" id="ARBA00022475"/>
    </source>
</evidence>
<evidence type="ECO:0000256" key="1">
    <source>
        <dbReference type="ARBA" id="ARBA00004651"/>
    </source>
</evidence>